<dbReference type="AlphaFoldDB" id="A0A6P2C3E6"/>
<dbReference type="RefSeq" id="WP_145853178.1">
    <property type="nucleotide sequence ID" value="NZ_RPFW01000002.1"/>
</dbReference>
<evidence type="ECO:0000313" key="2">
    <source>
        <dbReference type="EMBL" id="TVZ05477.1"/>
    </source>
</evidence>
<proteinExistence type="predicted"/>
<feature type="compositionally biased region" description="Gly residues" evidence="1">
    <location>
        <begin position="336"/>
        <end position="348"/>
    </location>
</feature>
<evidence type="ECO:0000313" key="3">
    <source>
        <dbReference type="Proteomes" id="UP000460272"/>
    </source>
</evidence>
<comment type="caution">
    <text evidence="2">The sequence shown here is derived from an EMBL/GenBank/DDBJ whole genome shotgun (WGS) entry which is preliminary data.</text>
</comment>
<reference evidence="2 3" key="1">
    <citation type="submission" date="2018-11" db="EMBL/GenBank/DDBJ databases">
        <title>Trebonia kvetii gen.nov., sp.nov., a novel acidophilic actinobacterium, and proposal of the new actinobacterial family Treboniaceae fam. nov.</title>
        <authorList>
            <person name="Rapoport D."/>
            <person name="Sagova-Mareckova M."/>
            <person name="Sedlacek I."/>
            <person name="Provaznik J."/>
            <person name="Kralova S."/>
            <person name="Pavlinic D."/>
            <person name="Benes V."/>
            <person name="Kopecky J."/>
        </authorList>
    </citation>
    <scope>NUCLEOTIDE SEQUENCE [LARGE SCALE GENOMIC DNA]</scope>
    <source>
        <strain evidence="2 3">15Tr583</strain>
    </source>
</reference>
<keyword evidence="3" id="KW-1185">Reference proteome</keyword>
<gene>
    <name evidence="2" type="ORF">EAS64_13110</name>
</gene>
<name>A0A6P2C3E6_9ACTN</name>
<dbReference type="Proteomes" id="UP000460272">
    <property type="component" value="Unassembled WGS sequence"/>
</dbReference>
<dbReference type="OrthoDB" id="264096at2"/>
<protein>
    <submittedName>
        <fullName evidence="2">Uncharacterized protein</fullName>
    </submittedName>
</protein>
<accession>A0A6P2C3E6</accession>
<evidence type="ECO:0000256" key="1">
    <source>
        <dbReference type="SAM" id="MobiDB-lite"/>
    </source>
</evidence>
<sequence length="470" mass="49147">MSLDEVRRIADAVLYEGYILYPYRASAQKNRSRWQFGVLMPPGYAAADPSEPATLQAECVFEHDGGPAVEVTVRFLQVQRRHTAGSLASVPAVPSVWDEAVEREVAVTAASQALLGDGIVAPFSIPGGEETETVRGARVVRRRAPLAGSVSVHATPLPGPWQAARLTVRVTNESDSAAGSDAAQSRDEALPAALVAAHMIITVSGGAFLSMTDPPEWASQEVGACQNTGCWPVLAAPGDGRQVMLAAPIILPDHPEVARESPGELYDGTEIDEILTLRTLALSDEEKAAARATDPRAAALIDRVDAMDAPTMQRLHGTIRAMRKPRSAAGPPSAGSGAGAADGPGAGGLDVPWWDPGADASVSPATDAVLVAGQRVARGSRVILRPGSRRADAQDMFLAGRPALVEAVLLDVDDTVYLAVTLADDPAADLQSAHGRFRYFAPDEVEPCEAEPAAGHTRPAPDTEPGGASQ</sequence>
<feature type="region of interest" description="Disordered" evidence="1">
    <location>
        <begin position="320"/>
        <end position="358"/>
    </location>
</feature>
<dbReference type="EMBL" id="RPFW01000002">
    <property type="protein sequence ID" value="TVZ05477.1"/>
    <property type="molecule type" value="Genomic_DNA"/>
</dbReference>
<organism evidence="2 3">
    <name type="scientific">Trebonia kvetii</name>
    <dbReference type="NCBI Taxonomy" id="2480626"/>
    <lineage>
        <taxon>Bacteria</taxon>
        <taxon>Bacillati</taxon>
        <taxon>Actinomycetota</taxon>
        <taxon>Actinomycetes</taxon>
        <taxon>Streptosporangiales</taxon>
        <taxon>Treboniaceae</taxon>
        <taxon>Trebonia</taxon>
    </lineage>
</organism>
<feature type="region of interest" description="Disordered" evidence="1">
    <location>
        <begin position="446"/>
        <end position="470"/>
    </location>
</feature>